<keyword evidence="2" id="KW-0964">Secreted</keyword>
<dbReference type="Proteomes" id="UP000199093">
    <property type="component" value="Unassembled WGS sequence"/>
</dbReference>
<accession>A0A1G8PWJ5</accession>
<evidence type="ECO:0000256" key="2">
    <source>
        <dbReference type="ARBA" id="ARBA00022525"/>
    </source>
</evidence>
<dbReference type="PANTHER" id="PTHR38340">
    <property type="entry name" value="S-LAYER PROTEIN"/>
    <property type="match status" value="1"/>
</dbReference>
<dbReference type="InterPro" id="IPR001343">
    <property type="entry name" value="Hemolysn_Ca-bd"/>
</dbReference>
<dbReference type="Gene3D" id="3.40.50.1110">
    <property type="entry name" value="SGNH hydrolase"/>
    <property type="match status" value="1"/>
</dbReference>
<reference evidence="5 6" key="1">
    <citation type="submission" date="2016-10" db="EMBL/GenBank/DDBJ databases">
        <authorList>
            <person name="de Groot N.N."/>
        </authorList>
    </citation>
    <scope>NUCLEOTIDE SEQUENCE [LARGE SCALE GENOMIC DNA]</scope>
    <source>
        <strain evidence="5 6">DSM 26424</strain>
    </source>
</reference>
<dbReference type="Pfam" id="PF00353">
    <property type="entry name" value="HemolysinCabind"/>
    <property type="match status" value="2"/>
</dbReference>
<dbReference type="InterPro" id="IPR011049">
    <property type="entry name" value="Serralysin-like_metalloprot_C"/>
</dbReference>
<dbReference type="OrthoDB" id="8479154at2"/>
<sequence>MPTPIIVLAGQSNAARLSGEVIRSLDERYWAGQYELVRVYSSGAPLTSTRATKSDWLTSGELRSQLVTATVAALRQHSDGYVAGVIWVQGEADTDSSGIPAQYDDAFFDLLDDFRDGVRRVIGTRAQVDTAPVAISGLSEHAPEAPNRKHWTTIQTTLDAIGAARAGIVTVDPDAVASEQRLRPGAMFSDGLHYSNGFSPMLANALVGGLDAATRELGSGSAFGRVHSLPDAARMIGGQGDDIFYVDDRGDRVVEDAGHGNDTVISSISFALRDHSQHLEVLDLTGTADLWGTGNGAANRITGNDGDNVLNGAWGNDTLIGGNGNDRLWDSKGADRLVGGRGNDVYLYDNDGDQIVEAAGEGMDMVYATRSIELRHHSQHIERLALLGAAAINGTGNGADNMIIGNVGNNMLNGAWGNDTLRGGAGNDTLRDSAGNDVLEGGSGADVFVFGAGFGKDVVTDFDPLQRGEVIDLSGVPTIDDYADLRQNHMTQSGDNVLIRDGAGNHVILLDVWLGQLSADDFVF</sequence>
<dbReference type="SUPFAM" id="SSF51120">
    <property type="entry name" value="beta-Roll"/>
    <property type="match status" value="2"/>
</dbReference>
<evidence type="ECO:0000259" key="4">
    <source>
        <dbReference type="Pfam" id="PF03629"/>
    </source>
</evidence>
<evidence type="ECO:0000256" key="3">
    <source>
        <dbReference type="ARBA" id="ARBA00022801"/>
    </source>
</evidence>
<dbReference type="InterPro" id="IPR036514">
    <property type="entry name" value="SGNH_hydro_sf"/>
</dbReference>
<dbReference type="InterPro" id="IPR018511">
    <property type="entry name" value="Hemolysin-typ_Ca-bd_CS"/>
</dbReference>
<evidence type="ECO:0000256" key="1">
    <source>
        <dbReference type="ARBA" id="ARBA00004613"/>
    </source>
</evidence>
<name>A0A1G8PWJ5_9RHOB</name>
<dbReference type="Pfam" id="PF03629">
    <property type="entry name" value="SASA"/>
    <property type="match status" value="1"/>
</dbReference>
<dbReference type="PANTHER" id="PTHR38340:SF1">
    <property type="entry name" value="S-LAYER PROTEIN"/>
    <property type="match status" value="1"/>
</dbReference>
<evidence type="ECO:0000313" key="6">
    <source>
        <dbReference type="Proteomes" id="UP000199093"/>
    </source>
</evidence>
<dbReference type="AlphaFoldDB" id="A0A1G8PWJ5"/>
<dbReference type="GO" id="GO:0005576">
    <property type="term" value="C:extracellular region"/>
    <property type="evidence" value="ECO:0007669"/>
    <property type="project" value="UniProtKB-SubCell"/>
</dbReference>
<dbReference type="Gene3D" id="2.150.10.10">
    <property type="entry name" value="Serralysin-like metalloprotease, C-terminal"/>
    <property type="match status" value="2"/>
</dbReference>
<dbReference type="InterPro" id="IPR005181">
    <property type="entry name" value="SASA"/>
</dbReference>
<feature type="domain" description="Sialate O-acetylesterase" evidence="4">
    <location>
        <begin position="54"/>
        <end position="119"/>
    </location>
</feature>
<dbReference type="RefSeq" id="WP_089848820.1">
    <property type="nucleotide sequence ID" value="NZ_FNEJ01000013.1"/>
</dbReference>
<keyword evidence="3" id="KW-0378">Hydrolase</keyword>
<comment type="subcellular location">
    <subcellularLocation>
        <location evidence="1">Secreted</location>
    </subcellularLocation>
</comment>
<evidence type="ECO:0000313" key="5">
    <source>
        <dbReference type="EMBL" id="SDI96738.1"/>
    </source>
</evidence>
<dbReference type="GO" id="GO:0016788">
    <property type="term" value="F:hydrolase activity, acting on ester bonds"/>
    <property type="evidence" value="ECO:0007669"/>
    <property type="project" value="UniProtKB-ARBA"/>
</dbReference>
<organism evidence="5 6">
    <name type="scientific">Salipiger marinus</name>
    <dbReference type="NCBI Taxonomy" id="555512"/>
    <lineage>
        <taxon>Bacteria</taxon>
        <taxon>Pseudomonadati</taxon>
        <taxon>Pseudomonadota</taxon>
        <taxon>Alphaproteobacteria</taxon>
        <taxon>Rhodobacterales</taxon>
        <taxon>Roseobacteraceae</taxon>
        <taxon>Salipiger</taxon>
    </lineage>
</organism>
<proteinExistence type="predicted"/>
<gene>
    <name evidence="5" type="ORF">SAMN04487993_1013158</name>
</gene>
<dbReference type="PRINTS" id="PR00313">
    <property type="entry name" value="CABNDNGRPT"/>
</dbReference>
<dbReference type="SUPFAM" id="SSF52266">
    <property type="entry name" value="SGNH hydrolase"/>
    <property type="match status" value="1"/>
</dbReference>
<dbReference type="PROSITE" id="PS00330">
    <property type="entry name" value="HEMOLYSIN_CALCIUM"/>
    <property type="match status" value="2"/>
</dbReference>
<dbReference type="InterPro" id="IPR050557">
    <property type="entry name" value="RTX_toxin/Mannuronan_C5-epim"/>
</dbReference>
<dbReference type="STRING" id="555512.SAMN04487993_1013158"/>
<keyword evidence="6" id="KW-1185">Reference proteome</keyword>
<protein>
    <submittedName>
        <fullName evidence="5">Hemolysin-type calcium-binding repeat-containing protein</fullName>
    </submittedName>
</protein>
<dbReference type="EMBL" id="FNEJ01000013">
    <property type="protein sequence ID" value="SDI96738.1"/>
    <property type="molecule type" value="Genomic_DNA"/>
</dbReference>
<dbReference type="GO" id="GO:0005509">
    <property type="term" value="F:calcium ion binding"/>
    <property type="evidence" value="ECO:0007669"/>
    <property type="project" value="InterPro"/>
</dbReference>